<gene>
    <name evidence="2" type="ORF">SAMN02745213_01265</name>
</gene>
<reference evidence="3" key="1">
    <citation type="submission" date="2017-02" db="EMBL/GenBank/DDBJ databases">
        <authorList>
            <person name="Varghese N."/>
            <person name="Submissions S."/>
        </authorList>
    </citation>
    <scope>NUCLEOTIDE SEQUENCE [LARGE SCALE GENOMIC DNA]</scope>
    <source>
        <strain evidence="3">DSM 3072</strain>
    </source>
</reference>
<dbReference type="PANTHER" id="PTHR43242">
    <property type="entry name" value="NAD(P)-BINDING ROSSMANN-FOLD SUPERFAMILY PROTEIN"/>
    <property type="match status" value="1"/>
</dbReference>
<evidence type="ECO:0000313" key="3">
    <source>
        <dbReference type="Proteomes" id="UP000242432"/>
    </source>
</evidence>
<accession>A0A1T4VC02</accession>
<evidence type="ECO:0000259" key="1">
    <source>
        <dbReference type="Pfam" id="PF01370"/>
    </source>
</evidence>
<dbReference type="EMBL" id="FUXX01000018">
    <property type="protein sequence ID" value="SKA62433.1"/>
    <property type="molecule type" value="Genomic_DNA"/>
</dbReference>
<dbReference type="PANTHER" id="PTHR43242:SF1">
    <property type="entry name" value="NAD(P)-BINDING ROSSMANN-FOLD SUPERFAMILY PROTEIN"/>
    <property type="match status" value="1"/>
</dbReference>
<dbReference type="Proteomes" id="UP000242432">
    <property type="component" value="Unassembled WGS sequence"/>
</dbReference>
<dbReference type="InterPro" id="IPR001509">
    <property type="entry name" value="Epimerase_deHydtase"/>
</dbReference>
<dbReference type="AlphaFoldDB" id="A0A1T4VC02"/>
<dbReference type="Gene3D" id="3.40.50.720">
    <property type="entry name" value="NAD(P)-binding Rossmann-like Domain"/>
    <property type="match status" value="1"/>
</dbReference>
<name>A0A1T4VC02_9GAMM</name>
<feature type="domain" description="NAD-dependent epimerase/dehydratase" evidence="1">
    <location>
        <begin position="4"/>
        <end position="203"/>
    </location>
</feature>
<evidence type="ECO:0000313" key="2">
    <source>
        <dbReference type="EMBL" id="SKA62433.1"/>
    </source>
</evidence>
<dbReference type="Pfam" id="PF01370">
    <property type="entry name" value="Epimerase"/>
    <property type="match status" value="1"/>
</dbReference>
<proteinExistence type="predicted"/>
<dbReference type="SUPFAM" id="SSF51735">
    <property type="entry name" value="NAD(P)-binding Rossmann-fold domains"/>
    <property type="match status" value="1"/>
</dbReference>
<protein>
    <submittedName>
        <fullName evidence="2">Nucleoside-diphosphate-sugar epimerase</fullName>
    </submittedName>
</protein>
<keyword evidence="3" id="KW-1185">Reference proteome</keyword>
<dbReference type="InterPro" id="IPR036291">
    <property type="entry name" value="NAD(P)-bd_dom_sf"/>
</dbReference>
<sequence length="287" mass="32872">MRVAIVGSSGYISKYLIKRFSELGESVSLIKIGRSNDADHFLDLNKSDDFCFSVLNDVDYIIFTAAISGPDQCAKEFDSCWNVNVTGTCFFIREALKRNCKVLFFSSDAVFGNNPKTVFDEFSETKASTPYGKMKKTVEDAFSDNNNFKCIRFSYVVSAKDKFTSYCLSCIKQSKQAEIFHPFYRSSITISDVVSSVFYLLSNWSEYEAPFLNVAGDELISRVRIADELNRIFNGILDYKISIPSEAFFKNRPQITQMRSLYLKKNRILDDISFSQKFFKELENIKL</sequence>
<dbReference type="RefSeq" id="WP_078928752.1">
    <property type="nucleotide sequence ID" value="NZ_FUXX01000018.1"/>
</dbReference>
<organism evidence="2 3">
    <name type="scientific">Succinivibrio dextrinosolvens DSM 3072</name>
    <dbReference type="NCBI Taxonomy" id="1123324"/>
    <lineage>
        <taxon>Bacteria</taxon>
        <taxon>Pseudomonadati</taxon>
        <taxon>Pseudomonadota</taxon>
        <taxon>Gammaproteobacteria</taxon>
        <taxon>Aeromonadales</taxon>
        <taxon>Succinivibrionaceae</taxon>
        <taxon>Succinivibrio</taxon>
    </lineage>
</organism>